<name>A0A2H6D609_TETHA</name>
<sequence length="140" mass="16012">MKPNPNFYVQKINQIVKDTEKVGEDMNPNYEEIRGLIDEDNIAELTEERQLEAVEVFKEGTAKYRDLLKTLSSLRAPARVMGAHKKFERSYQNYVDGCQDMIESISNEVDVKAFDAAEQKQDEATDEIASALQKITSFLM</sequence>
<evidence type="ECO:0000313" key="2">
    <source>
        <dbReference type="Proteomes" id="UP000236214"/>
    </source>
</evidence>
<gene>
    <name evidence="1" type="ORF">TEHN7118_1671</name>
</gene>
<keyword evidence="2" id="KW-1185">Reference proteome</keyword>
<dbReference type="AlphaFoldDB" id="A0A2H6D609"/>
<dbReference type="RefSeq" id="WP_069029209.1">
    <property type="nucleotide sequence ID" value="NZ_BAABQP010000009.1"/>
</dbReference>
<dbReference type="EMBL" id="BDEC01000071">
    <property type="protein sequence ID" value="GBD68865.1"/>
    <property type="molecule type" value="Genomic_DNA"/>
</dbReference>
<accession>A0A2H6D609</accession>
<comment type="caution">
    <text evidence="1">The sequence shown here is derived from an EMBL/GenBank/DDBJ whole genome shotgun (WGS) entry which is preliminary data.</text>
</comment>
<evidence type="ECO:0000313" key="1">
    <source>
        <dbReference type="EMBL" id="GBD68865.1"/>
    </source>
</evidence>
<proteinExistence type="predicted"/>
<dbReference type="GeneID" id="64054831"/>
<dbReference type="Proteomes" id="UP000236214">
    <property type="component" value="Unassembled WGS sequence"/>
</dbReference>
<organism evidence="1 2">
    <name type="scientific">Tetragenococcus halophilus subsp. halophilus</name>
    <dbReference type="NCBI Taxonomy" id="1513897"/>
    <lineage>
        <taxon>Bacteria</taxon>
        <taxon>Bacillati</taxon>
        <taxon>Bacillota</taxon>
        <taxon>Bacilli</taxon>
        <taxon>Lactobacillales</taxon>
        <taxon>Enterococcaceae</taxon>
        <taxon>Tetragenococcus</taxon>
    </lineage>
</organism>
<reference evidence="1 2" key="1">
    <citation type="submission" date="2016-05" db="EMBL/GenBank/DDBJ databases">
        <title>Whole genome sequencing of Tetragenococcus halophilus subsp. halophilus NISL 7118.</title>
        <authorList>
            <person name="Shiwa Y."/>
            <person name="Nishimura I."/>
            <person name="Yoshikawa H."/>
            <person name="Koyama Y."/>
            <person name="Oguma T."/>
        </authorList>
    </citation>
    <scope>NUCLEOTIDE SEQUENCE [LARGE SCALE GENOMIC DNA]</scope>
    <source>
        <strain evidence="1 2">NISL 7118</strain>
    </source>
</reference>
<protein>
    <submittedName>
        <fullName evidence="1">Uncharacterized protein</fullName>
    </submittedName>
</protein>